<evidence type="ECO:0000256" key="4">
    <source>
        <dbReference type="ARBA" id="ARBA00022490"/>
    </source>
</evidence>
<evidence type="ECO:0000256" key="5">
    <source>
        <dbReference type="ARBA" id="ARBA00022603"/>
    </source>
</evidence>
<keyword evidence="9" id="KW-1185">Reference proteome</keyword>
<dbReference type="EC" id="2.1.1.77" evidence="3"/>
<evidence type="ECO:0000313" key="8">
    <source>
        <dbReference type="EMBL" id="SGY48341.1"/>
    </source>
</evidence>
<dbReference type="GO" id="GO:0004719">
    <property type="term" value="F:protein-L-isoaspartate (D-aspartate) O-methyltransferase activity"/>
    <property type="evidence" value="ECO:0007669"/>
    <property type="project" value="UniProtKB-EC"/>
</dbReference>
<gene>
    <name evidence="8" type="primary">BQ5605_C001g00643</name>
    <name evidence="8" type="ORF">BQ5605_C001G00643</name>
</gene>
<dbReference type="PANTHER" id="PTHR11579:SF0">
    <property type="entry name" value="PROTEIN-L-ISOASPARTATE(D-ASPARTATE) O-METHYLTRANSFERASE"/>
    <property type="match status" value="1"/>
</dbReference>
<accession>A0A2X0M3Z5</accession>
<dbReference type="Pfam" id="PF01135">
    <property type="entry name" value="PCMT"/>
    <property type="match status" value="1"/>
</dbReference>
<comment type="similarity">
    <text evidence="2">Belongs to the methyltransferase superfamily. L-isoaspartyl/D-aspartyl protein methyltransferase family.</text>
</comment>
<protein>
    <recommendedName>
        <fullName evidence="3">protein-L-isoaspartate(D-aspartate) O-methyltransferase</fullName>
        <ecNumber evidence="3">2.1.1.77</ecNumber>
    </recommendedName>
</protein>
<keyword evidence="4" id="KW-0963">Cytoplasm</keyword>
<dbReference type="STRING" id="796604.A0A2X0M3Z5"/>
<dbReference type="Gene3D" id="3.40.50.150">
    <property type="entry name" value="Vaccinia Virus protein VP39"/>
    <property type="match status" value="1"/>
</dbReference>
<reference evidence="8 9" key="1">
    <citation type="submission" date="2016-11" db="EMBL/GenBank/DDBJ databases">
        <authorList>
            <person name="Jaros S."/>
            <person name="Januszkiewicz K."/>
            <person name="Wedrychowicz H."/>
        </authorList>
    </citation>
    <scope>NUCLEOTIDE SEQUENCE [LARGE SCALE GENOMIC DNA]</scope>
</reference>
<evidence type="ECO:0000313" key="9">
    <source>
        <dbReference type="Proteomes" id="UP000249464"/>
    </source>
</evidence>
<dbReference type="InterPro" id="IPR000682">
    <property type="entry name" value="PCMT"/>
</dbReference>
<evidence type="ECO:0000256" key="6">
    <source>
        <dbReference type="ARBA" id="ARBA00022679"/>
    </source>
</evidence>
<dbReference type="PANTHER" id="PTHR11579">
    <property type="entry name" value="PROTEIN-L-ISOASPARTATE O-METHYLTRANSFERASE"/>
    <property type="match status" value="1"/>
</dbReference>
<evidence type="ECO:0000256" key="2">
    <source>
        <dbReference type="ARBA" id="ARBA00005369"/>
    </source>
</evidence>
<proteinExistence type="inferred from homology"/>
<dbReference type="InterPro" id="IPR029063">
    <property type="entry name" value="SAM-dependent_MTases_sf"/>
</dbReference>
<dbReference type="GO" id="GO:0032259">
    <property type="term" value="P:methylation"/>
    <property type="evidence" value="ECO:0007669"/>
    <property type="project" value="UniProtKB-KW"/>
</dbReference>
<dbReference type="GO" id="GO:0005737">
    <property type="term" value="C:cytoplasm"/>
    <property type="evidence" value="ECO:0007669"/>
    <property type="project" value="UniProtKB-SubCell"/>
</dbReference>
<dbReference type="SUPFAM" id="SSF53335">
    <property type="entry name" value="S-adenosyl-L-methionine-dependent methyltransferases"/>
    <property type="match status" value="1"/>
</dbReference>
<dbReference type="Proteomes" id="UP000249464">
    <property type="component" value="Unassembled WGS sequence"/>
</dbReference>
<sequence>MAWRCSAKSNSGLVDNLLLYQAFLQTDRGHFTPAQPYMDSPQVIGYGQSTDIFEPLSFSLNRCAVSPLVHQRSGRGRLTLASPRNAGATISAPHMHAHAVENLEGLLQPGASVLDVVFSIGCGSGYLIAIFHALVGPSGLVVGIDHIPQLTSLARTNLLKAPSTSSALTAGSIKLVPADGRRGAPSEVFPSEGFDCIHVGAASPVWPTELVKQLKSPGRMFVPIGEDEQEVFQIDKDRNGEVSSQKLFGVRYVPLTDRDKQWKP</sequence>
<keyword evidence="7" id="KW-0949">S-adenosyl-L-methionine</keyword>
<keyword evidence="6" id="KW-0808">Transferase</keyword>
<dbReference type="AlphaFoldDB" id="A0A2X0M3Z5"/>
<name>A0A2X0M3Z5_9BASI</name>
<evidence type="ECO:0000256" key="1">
    <source>
        <dbReference type="ARBA" id="ARBA00004496"/>
    </source>
</evidence>
<keyword evidence="5" id="KW-0489">Methyltransferase</keyword>
<organism evidence="8 9">
    <name type="scientific">Microbotryum silenes-dioicae</name>
    <dbReference type="NCBI Taxonomy" id="796604"/>
    <lineage>
        <taxon>Eukaryota</taxon>
        <taxon>Fungi</taxon>
        <taxon>Dikarya</taxon>
        <taxon>Basidiomycota</taxon>
        <taxon>Pucciniomycotina</taxon>
        <taxon>Microbotryomycetes</taxon>
        <taxon>Microbotryales</taxon>
        <taxon>Microbotryaceae</taxon>
        <taxon>Microbotryum</taxon>
    </lineage>
</organism>
<comment type="subcellular location">
    <subcellularLocation>
        <location evidence="1">Cytoplasm</location>
    </subcellularLocation>
</comment>
<evidence type="ECO:0000256" key="7">
    <source>
        <dbReference type="ARBA" id="ARBA00022691"/>
    </source>
</evidence>
<dbReference type="EMBL" id="FQNC01000043">
    <property type="protein sequence ID" value="SGY48341.1"/>
    <property type="molecule type" value="Genomic_DNA"/>
</dbReference>
<evidence type="ECO:0000256" key="3">
    <source>
        <dbReference type="ARBA" id="ARBA00011890"/>
    </source>
</evidence>